<accession>B2ULL2</accession>
<dbReference type="eggNOG" id="ENOG502ZBV3">
    <property type="taxonomic scope" value="Bacteria"/>
</dbReference>
<protein>
    <submittedName>
        <fullName evidence="1">Uncharacterized protein</fullName>
    </submittedName>
</protein>
<organism evidence="1 2">
    <name type="scientific">Akkermansia muciniphila (strain ATCC BAA-835 / DSM 22959 / JCM 33894 / BCRC 81048 / CCUG 64013 / CIP 107961 / Muc)</name>
    <dbReference type="NCBI Taxonomy" id="349741"/>
    <lineage>
        <taxon>Bacteria</taxon>
        <taxon>Pseudomonadati</taxon>
        <taxon>Verrucomicrobiota</taxon>
        <taxon>Verrucomicrobiia</taxon>
        <taxon>Verrucomicrobiales</taxon>
        <taxon>Akkermansiaceae</taxon>
        <taxon>Akkermansia</taxon>
    </lineage>
</organism>
<dbReference type="Proteomes" id="UP000001031">
    <property type="component" value="Chromosome"/>
</dbReference>
<gene>
    <name evidence="1" type="ordered locus">Amuc_1579</name>
</gene>
<evidence type="ECO:0000313" key="2">
    <source>
        <dbReference type="Proteomes" id="UP000001031"/>
    </source>
</evidence>
<proteinExistence type="predicted"/>
<dbReference type="EMBL" id="CP001071">
    <property type="protein sequence ID" value="ACD05399.1"/>
    <property type="molecule type" value="Genomic_DNA"/>
</dbReference>
<dbReference type="PaxDb" id="349741-Amuc_1579"/>
<dbReference type="STRING" id="349741.Amuc_1579"/>
<dbReference type="RefSeq" id="WP_012420614.1">
    <property type="nucleotide sequence ID" value="NZ_CP071807.1"/>
</dbReference>
<reference evidence="2" key="1">
    <citation type="journal article" date="2011" name="PLoS ONE">
        <title>The genome of Akkermansia muciniphila, a dedicated intestinal mucin degrader, and its use in exploring intestinal metagenomes.</title>
        <authorList>
            <person name="van Passel M.W."/>
            <person name="Kant R."/>
            <person name="Zoetendal E.G."/>
            <person name="Plugge C.M."/>
            <person name="Derrien M."/>
            <person name="Malfatti S.A."/>
            <person name="Chain P.S."/>
            <person name="Woyke T."/>
            <person name="Palva A."/>
            <person name="de Vos W.M."/>
            <person name="Smidt H."/>
        </authorList>
    </citation>
    <scope>NUCLEOTIDE SEQUENCE [LARGE SCALE GENOMIC DNA]</scope>
    <source>
        <strain evidence="2">ATCC BAA-835 / DSM 22959 / JCM 33894 / BCRC 81048 / CCUG 64013 / CIP 107961 / Muc</strain>
    </source>
</reference>
<name>B2ULL2_AKKM8</name>
<dbReference type="AlphaFoldDB" id="B2ULL2"/>
<keyword evidence="2" id="KW-1185">Reference proteome</keyword>
<sequence length="286" mass="32354">MNRWLWHGKLKRLDLSVLGKESICMHGKTAGCVLMLACCVPVWVQAAPDTGEVKAKIARKIWQNECAGTIRGLVSWNRGEAFPSLGIGHFIWFPAGVTERFEESFPAFIQFCRRKGIRVPEWFSGAAPWRTRKEFETADVRGGLPERMRRWLSSPAALQMQADFIIARSVAALERIKGQSRRPEEMAARYYAVASVPNGMYALIDYVNFKGEGTNPAEQYRGIGWGLRQVLEEMRPVSPGQPAAVEFAEAAKRVLQRRVDNSPPGRGEARWLAGWRNRCDSYKRNL</sequence>
<dbReference type="KEGG" id="amu:Amuc_1579"/>
<dbReference type="HOGENOM" id="CLU_074583_0_0_0"/>
<evidence type="ECO:0000313" key="1">
    <source>
        <dbReference type="EMBL" id="ACD05399.1"/>
    </source>
</evidence>